<dbReference type="PANTHER" id="PTHR14005">
    <property type="entry name" value="EUKARYOTIC TRANSLATION INITIATION FACTOR 3, THETA SUBUNIT"/>
    <property type="match status" value="1"/>
</dbReference>
<dbReference type="Proteomes" id="UP000326759">
    <property type="component" value="Unassembled WGS sequence"/>
</dbReference>
<keyword evidence="5 6" id="KW-0648">Protein biosynthesis</keyword>
<evidence type="ECO:0000256" key="1">
    <source>
        <dbReference type="ARBA" id="ARBA00004496"/>
    </source>
</evidence>
<comment type="caution">
    <text evidence="9">The sequence shown here is derived from an EMBL/GenBank/DDBJ whole genome shotgun (WGS) entry which is preliminary data.</text>
</comment>
<keyword evidence="2 6" id="KW-0963">Cytoplasm</keyword>
<dbReference type="GO" id="GO:0033290">
    <property type="term" value="C:eukaryotic 48S preinitiation complex"/>
    <property type="evidence" value="ECO:0007669"/>
    <property type="project" value="UniProtKB-UniRule"/>
</dbReference>
<dbReference type="AlphaFoldDB" id="A0A5N5SQ62"/>
<keyword evidence="3 6" id="KW-0396">Initiation factor</keyword>
<comment type="similarity">
    <text evidence="6">Belongs to the eIF-3 subunit A family.</text>
</comment>
<sequence>MSRSYQRPENALKRANEFIDVGKPSRALEVLYEVIKRGKMRTNYSEKLLEPIMFKYLELCVDLKKSHLAKEGLYQYRNIFQSVNVSSLETVVKFYLELADEKTESARKESHQAVVDIDDLDNLATPEEILLSAVSGEDAQDRSDRTILTPWVKFLWESYRQCLELLRTNSRVEKLYHNIAQHAFKFCEKYNRKTEFRKLCDNLRVHLTHIQKQQGSATAVNLNNPETQQLNLETRLEQLNYAIKMELWQEAYKAIEDISDLMKKSKKMPKPHVMASYYEKLALLAIIFSMLQALFKLFQLLRDQKKNITPDELSKRASIVLVATLAIPLPSAHPEFDRFIETEKSALEKIERLANLLSLSKPPTRESLIKDLVRMNVVNSVPIELQNMYQLMEVEFDPLHLCCRMQVHLNWIKEKPDSGLPQYISALQEMTITRLVKQVAQVFITPFHLERILVDLVRHNDLQIRIDHRTSCVHFGVDLSESQREDLPEGPTLQALPSETIRCQLVHMSSALQKCLSLIAPDKMEPIRAQTIQLYHQTRQRDHQRILQRQHIIEERKEMLENQNLEREEQLRKAQEEQLKRQKEEEQERLRREASKRERERHEEQLKQIHTKQIKDKLMQISKTSYGQKMIEKIDKEELLNLGAEEILQRQVEELEKERKELQKKLKSQEKNVDYFERARRLIEIPRLKKSLEMQREKDKDFWETQEQERVSRLIEEHRVALEHSQRLHRMLPDRDAFVEKLMTARQSETQKKLNDFNARLEVEKKTRLIERKEQRRRERREAYFRQKEEEEQTRRDEEGTCRR</sequence>
<dbReference type="HAMAP" id="MF_03000">
    <property type="entry name" value="eIF3a"/>
    <property type="match status" value="1"/>
</dbReference>
<evidence type="ECO:0000259" key="8">
    <source>
        <dbReference type="Pfam" id="PF22591"/>
    </source>
</evidence>
<evidence type="ECO:0000256" key="3">
    <source>
        <dbReference type="ARBA" id="ARBA00022540"/>
    </source>
</evidence>
<evidence type="ECO:0000256" key="6">
    <source>
        <dbReference type="HAMAP-Rule" id="MF_03000"/>
    </source>
</evidence>
<dbReference type="Gene3D" id="4.10.860.10">
    <property type="entry name" value="UVR domain"/>
    <property type="match status" value="1"/>
</dbReference>
<feature type="domain" description="eIF3a PCI" evidence="8">
    <location>
        <begin position="9"/>
        <end position="399"/>
    </location>
</feature>
<keyword evidence="4 6" id="KW-0694">RNA-binding</keyword>
<feature type="region of interest" description="Disordered" evidence="7">
    <location>
        <begin position="576"/>
        <end position="606"/>
    </location>
</feature>
<evidence type="ECO:0000313" key="9">
    <source>
        <dbReference type="EMBL" id="KAB7496255.1"/>
    </source>
</evidence>
<dbReference type="Gene3D" id="1.25.40.860">
    <property type="match status" value="1"/>
</dbReference>
<comment type="subcellular location">
    <subcellularLocation>
        <location evidence="1 6">Cytoplasm</location>
    </subcellularLocation>
</comment>
<dbReference type="FunFam" id="4.10.860.10:FF:000001">
    <property type="entry name" value="Eukaryotic translation initiation factor 3 subunit A"/>
    <property type="match status" value="1"/>
</dbReference>
<dbReference type="InterPro" id="IPR054711">
    <property type="entry name" value="eIF3a_PCI_TPR-like"/>
</dbReference>
<dbReference type="EMBL" id="SEYY01021564">
    <property type="protein sequence ID" value="KAB7496255.1"/>
    <property type="molecule type" value="Genomic_DNA"/>
</dbReference>
<evidence type="ECO:0000256" key="5">
    <source>
        <dbReference type="ARBA" id="ARBA00022917"/>
    </source>
</evidence>
<dbReference type="PANTHER" id="PTHR14005:SF0">
    <property type="entry name" value="EUKARYOTIC TRANSLATION INITIATION FACTOR 3 SUBUNIT A"/>
    <property type="match status" value="1"/>
</dbReference>
<evidence type="ECO:0000313" key="10">
    <source>
        <dbReference type="Proteomes" id="UP000326759"/>
    </source>
</evidence>
<keyword evidence="6" id="KW-0175">Coiled coil</keyword>
<feature type="region of interest" description="Disordered" evidence="7">
    <location>
        <begin position="775"/>
        <end position="804"/>
    </location>
</feature>
<gene>
    <name evidence="9" type="ORF">Anas_08479</name>
</gene>
<dbReference type="GO" id="GO:0043614">
    <property type="term" value="C:multi-eIF complex"/>
    <property type="evidence" value="ECO:0007669"/>
    <property type="project" value="TreeGrafter"/>
</dbReference>
<proteinExistence type="inferred from homology"/>
<evidence type="ECO:0000256" key="4">
    <source>
        <dbReference type="ARBA" id="ARBA00022884"/>
    </source>
</evidence>
<feature type="coiled-coil region" evidence="6">
    <location>
        <begin position="641"/>
        <end position="679"/>
    </location>
</feature>
<dbReference type="GO" id="GO:0016282">
    <property type="term" value="C:eukaryotic 43S preinitiation complex"/>
    <property type="evidence" value="ECO:0007669"/>
    <property type="project" value="UniProtKB-UniRule"/>
</dbReference>
<comment type="function">
    <text evidence="6">RNA-binding component of the eukaryotic translation initiation factor 3 (eIF-3) complex, which is involved in protein synthesis of a specialized repertoire of mRNAs and, together with other initiation factors, stimulates binding of mRNA and methionyl-tRNAi to the 40S ribosome. The eIF-3 complex specifically targets and initiates translation of a subset of mRNAs involved in cell proliferation.</text>
</comment>
<evidence type="ECO:0000256" key="2">
    <source>
        <dbReference type="ARBA" id="ARBA00022490"/>
    </source>
</evidence>
<dbReference type="GO" id="GO:0003729">
    <property type="term" value="F:mRNA binding"/>
    <property type="evidence" value="ECO:0007669"/>
    <property type="project" value="TreeGrafter"/>
</dbReference>
<dbReference type="GO" id="GO:0001732">
    <property type="term" value="P:formation of cytoplasmic translation initiation complex"/>
    <property type="evidence" value="ECO:0007669"/>
    <property type="project" value="UniProtKB-UniRule"/>
</dbReference>
<reference evidence="9 10" key="1">
    <citation type="journal article" date="2019" name="PLoS Biol.">
        <title>Sex chromosomes control vertical transmission of feminizing Wolbachia symbionts in an isopod.</title>
        <authorList>
            <person name="Becking T."/>
            <person name="Chebbi M.A."/>
            <person name="Giraud I."/>
            <person name="Moumen B."/>
            <person name="Laverre T."/>
            <person name="Caubet Y."/>
            <person name="Peccoud J."/>
            <person name="Gilbert C."/>
            <person name="Cordaux R."/>
        </authorList>
    </citation>
    <scope>NUCLEOTIDE SEQUENCE [LARGE SCALE GENOMIC DNA]</scope>
    <source>
        <strain evidence="9">ANa2</strain>
        <tissue evidence="9">Whole body excluding digestive tract and cuticle</tissue>
    </source>
</reference>
<name>A0A5N5SQ62_9CRUS</name>
<dbReference type="GO" id="GO:0002188">
    <property type="term" value="P:translation reinitiation"/>
    <property type="evidence" value="ECO:0007669"/>
    <property type="project" value="TreeGrafter"/>
</dbReference>
<evidence type="ECO:0000256" key="7">
    <source>
        <dbReference type="SAM" id="MobiDB-lite"/>
    </source>
</evidence>
<comment type="subunit">
    <text evidence="6">Component of the eukaryotic translation initiation factor 3 (eIF-3) complex.</text>
</comment>
<dbReference type="GO" id="GO:0003743">
    <property type="term" value="F:translation initiation factor activity"/>
    <property type="evidence" value="ECO:0007669"/>
    <property type="project" value="UniProtKB-UniRule"/>
</dbReference>
<organism evidence="9 10">
    <name type="scientific">Armadillidium nasatum</name>
    <dbReference type="NCBI Taxonomy" id="96803"/>
    <lineage>
        <taxon>Eukaryota</taxon>
        <taxon>Metazoa</taxon>
        <taxon>Ecdysozoa</taxon>
        <taxon>Arthropoda</taxon>
        <taxon>Crustacea</taxon>
        <taxon>Multicrustacea</taxon>
        <taxon>Malacostraca</taxon>
        <taxon>Eumalacostraca</taxon>
        <taxon>Peracarida</taxon>
        <taxon>Isopoda</taxon>
        <taxon>Oniscidea</taxon>
        <taxon>Crinocheta</taxon>
        <taxon>Armadillidiidae</taxon>
        <taxon>Armadillidium</taxon>
    </lineage>
</organism>
<keyword evidence="10" id="KW-1185">Reference proteome</keyword>
<dbReference type="GO" id="GO:0071540">
    <property type="term" value="C:eukaryotic translation initiation factor 3 complex, eIF3e"/>
    <property type="evidence" value="ECO:0007669"/>
    <property type="project" value="TreeGrafter"/>
</dbReference>
<dbReference type="Pfam" id="PF22591">
    <property type="entry name" value="eIF3a_PCI_TPR-like"/>
    <property type="match status" value="1"/>
</dbReference>
<protein>
    <recommendedName>
        <fullName evidence="6">Eukaryotic translation initiation factor 3 subunit A</fullName>
        <shortName evidence="6">eIF3a</shortName>
    </recommendedName>
    <alternativeName>
        <fullName evidence="6">Eukaryotic translation initiation factor 3 subunit 10</fullName>
    </alternativeName>
</protein>
<accession>A0A5N5SQ62</accession>
<dbReference type="InterPro" id="IPR027512">
    <property type="entry name" value="EIF3A"/>
</dbReference>
<dbReference type="GO" id="GO:0071541">
    <property type="term" value="C:eukaryotic translation initiation factor 3 complex, eIF3m"/>
    <property type="evidence" value="ECO:0007669"/>
    <property type="project" value="TreeGrafter"/>
</dbReference>
<dbReference type="OrthoDB" id="18884at2759"/>